<keyword evidence="1" id="KW-0805">Transcription regulation</keyword>
<evidence type="ECO:0000313" key="6">
    <source>
        <dbReference type="EMBL" id="CAJ1496079.1"/>
    </source>
</evidence>
<accession>A0ABM9LBC8</accession>
<name>A0ABM9LBC8_9MYCO</name>
<keyword evidence="7" id="KW-1185">Reference proteome</keyword>
<dbReference type="InterPro" id="IPR050109">
    <property type="entry name" value="HTH-type_TetR-like_transc_reg"/>
</dbReference>
<organism evidence="6 7">
    <name type="scientific">[Mycobacterium] burgundiense</name>
    <dbReference type="NCBI Taxonomy" id="3064286"/>
    <lineage>
        <taxon>Bacteria</taxon>
        <taxon>Bacillati</taxon>
        <taxon>Actinomycetota</taxon>
        <taxon>Actinomycetes</taxon>
        <taxon>Mycobacteriales</taxon>
        <taxon>Mycobacteriaceae</taxon>
        <taxon>Mycolicibacterium</taxon>
    </lineage>
</organism>
<sequence length="168" mass="18541">MTDAAMEVLREVGFHELTLQMVGERAGMTRATAYTYFASKDHLVAEVFRRRMVATTVSIPDSSDVVERVLATLRHIALIVADEPELADAITGVFNSSDPEIEAIRIQLYEYVHTVTVAAVGDDGDEETVSMLEMAYLGAMMRAVFVPGFKKTVTQDVEKLARRILAAD</sequence>
<dbReference type="EMBL" id="OY726397">
    <property type="protein sequence ID" value="CAJ1496079.1"/>
    <property type="molecule type" value="Genomic_DNA"/>
</dbReference>
<evidence type="ECO:0000256" key="2">
    <source>
        <dbReference type="ARBA" id="ARBA00023125"/>
    </source>
</evidence>
<evidence type="ECO:0000313" key="7">
    <source>
        <dbReference type="Proteomes" id="UP001190465"/>
    </source>
</evidence>
<dbReference type="Gene3D" id="1.10.357.10">
    <property type="entry name" value="Tetracycline Repressor, domain 2"/>
    <property type="match status" value="1"/>
</dbReference>
<dbReference type="PRINTS" id="PR00455">
    <property type="entry name" value="HTHTETR"/>
</dbReference>
<feature type="DNA-binding region" description="H-T-H motif" evidence="4">
    <location>
        <begin position="18"/>
        <end position="37"/>
    </location>
</feature>
<reference evidence="6 7" key="1">
    <citation type="submission" date="2023-08" db="EMBL/GenBank/DDBJ databases">
        <authorList>
            <person name="Folkvardsen B D."/>
            <person name="Norman A."/>
        </authorList>
    </citation>
    <scope>NUCLEOTIDE SEQUENCE [LARGE SCALE GENOMIC DNA]</scope>
    <source>
        <strain evidence="6 7">Mu0053</strain>
    </source>
</reference>
<dbReference type="PANTHER" id="PTHR30055">
    <property type="entry name" value="HTH-TYPE TRANSCRIPTIONAL REGULATOR RUTR"/>
    <property type="match status" value="1"/>
</dbReference>
<dbReference type="RefSeq" id="WP_308480897.1">
    <property type="nucleotide sequence ID" value="NZ_OY726397.1"/>
</dbReference>
<dbReference type="PROSITE" id="PS50977">
    <property type="entry name" value="HTH_TETR_2"/>
    <property type="match status" value="1"/>
</dbReference>
<dbReference type="Proteomes" id="UP001190465">
    <property type="component" value="Chromosome"/>
</dbReference>
<evidence type="ECO:0000256" key="4">
    <source>
        <dbReference type="PROSITE-ProRule" id="PRU00335"/>
    </source>
</evidence>
<dbReference type="SUPFAM" id="SSF46689">
    <property type="entry name" value="Homeodomain-like"/>
    <property type="match status" value="1"/>
</dbReference>
<dbReference type="PANTHER" id="PTHR30055:SF234">
    <property type="entry name" value="HTH-TYPE TRANSCRIPTIONAL REGULATOR BETI"/>
    <property type="match status" value="1"/>
</dbReference>
<evidence type="ECO:0000259" key="5">
    <source>
        <dbReference type="PROSITE" id="PS50977"/>
    </source>
</evidence>
<dbReference type="Pfam" id="PF00440">
    <property type="entry name" value="TetR_N"/>
    <property type="match status" value="1"/>
</dbReference>
<dbReference type="InterPro" id="IPR001647">
    <property type="entry name" value="HTH_TetR"/>
</dbReference>
<protein>
    <submittedName>
        <fullName evidence="6">Helix-turn-helix domain-containing protein</fullName>
    </submittedName>
</protein>
<keyword evidence="2 4" id="KW-0238">DNA-binding</keyword>
<evidence type="ECO:0000256" key="1">
    <source>
        <dbReference type="ARBA" id="ARBA00023015"/>
    </source>
</evidence>
<gene>
    <name evidence="6" type="ORF">MU0053_000558</name>
</gene>
<dbReference type="InterPro" id="IPR009057">
    <property type="entry name" value="Homeodomain-like_sf"/>
</dbReference>
<proteinExistence type="predicted"/>
<evidence type="ECO:0000256" key="3">
    <source>
        <dbReference type="ARBA" id="ARBA00023163"/>
    </source>
</evidence>
<feature type="domain" description="HTH tetR-type" evidence="5">
    <location>
        <begin position="1"/>
        <end position="55"/>
    </location>
</feature>
<keyword evidence="3" id="KW-0804">Transcription</keyword>